<evidence type="ECO:0000313" key="1">
    <source>
        <dbReference type="EMBL" id="SEE97002.1"/>
    </source>
</evidence>
<accession>A0A1H5N5W8</accession>
<proteinExistence type="predicted"/>
<dbReference type="EMBL" id="FNTV01000001">
    <property type="protein sequence ID" value="SEE97002.1"/>
    <property type="molecule type" value="Genomic_DNA"/>
</dbReference>
<gene>
    <name evidence="1" type="ORF">SAMN04489740_3413</name>
</gene>
<dbReference type="AlphaFoldDB" id="A0A1H5N5W8"/>
<dbReference type="GO" id="GO:0008721">
    <property type="term" value="F:D-serine ammonia-lyase activity"/>
    <property type="evidence" value="ECO:0007669"/>
    <property type="project" value="TreeGrafter"/>
</dbReference>
<organism evidence="1 2">
    <name type="scientific">Arthrobacter alpinus</name>
    <dbReference type="NCBI Taxonomy" id="656366"/>
    <lineage>
        <taxon>Bacteria</taxon>
        <taxon>Bacillati</taxon>
        <taxon>Actinomycetota</taxon>
        <taxon>Actinomycetes</taxon>
        <taxon>Micrococcales</taxon>
        <taxon>Micrococcaceae</taxon>
        <taxon>Arthrobacter</taxon>
    </lineage>
</organism>
<dbReference type="PANTHER" id="PTHR28004">
    <property type="entry name" value="ZGC:162816-RELATED"/>
    <property type="match status" value="1"/>
</dbReference>
<dbReference type="GO" id="GO:0036088">
    <property type="term" value="P:D-serine catabolic process"/>
    <property type="evidence" value="ECO:0007669"/>
    <property type="project" value="TreeGrafter"/>
</dbReference>
<dbReference type="SUPFAM" id="SSF51419">
    <property type="entry name" value="PLP-binding barrel"/>
    <property type="match status" value="1"/>
</dbReference>
<dbReference type="Gene3D" id="3.20.20.10">
    <property type="entry name" value="Alanine racemase"/>
    <property type="match status" value="1"/>
</dbReference>
<name>A0A1H5N5W8_9MICC</name>
<sequence length="448" mass="46820">MTPWTNQAKESAVPEGLLKLPETALAAGLSGEPTPGSGWAQTDTACAQLTAPLAVLDVHALAFNASSLLRRAAGKPIRVASKSIRNKHVLRAVLAQPGFAGVLGFSLPEALWLAADPSDAFKDIVVGYPTADPQAVRALAANPVACARITLMVDSTEQLEWLAAALENTAPAAAIRLCLDLDASWRPSVHGRTLGHIGVHRSPLRNGADAIAMALAIGGYKHGSSKLFTLVGIMAYEAQVAGLQDTPHTGNKVADLARGAVLQQLQRTSMTEITERRGKVVAAVRNVTDLEFVNGGGTGSLERTTADPSVTELAAGSGLFGPTLFDGYSRFSPAHAVGFAVPVVRRPAPDMVTVLGGGWIASGPHGPDRSPVPVYPEGLSLISTEGAGEVQTPLKGAAAAQLRIGSRVWFRHAKSGEICEHVDALEMIDGGRWVGRTPTYRGEGKAFV</sequence>
<dbReference type="Proteomes" id="UP000182725">
    <property type="component" value="Unassembled WGS sequence"/>
</dbReference>
<reference evidence="1 2" key="1">
    <citation type="submission" date="2016-10" db="EMBL/GenBank/DDBJ databases">
        <authorList>
            <person name="de Groot N.N."/>
        </authorList>
    </citation>
    <scope>NUCLEOTIDE SEQUENCE [LARGE SCALE GENOMIC DNA]</scope>
    <source>
        <strain evidence="1 2">DSM 22274</strain>
    </source>
</reference>
<dbReference type="PANTHER" id="PTHR28004:SF2">
    <property type="entry name" value="D-SERINE DEHYDRATASE"/>
    <property type="match status" value="1"/>
</dbReference>
<dbReference type="RefSeq" id="WP_083360986.1">
    <property type="nucleotide sequence ID" value="NZ_FNTV01000001.1"/>
</dbReference>
<dbReference type="InterPro" id="IPR051466">
    <property type="entry name" value="D-amino_acid_metab_enzyme"/>
</dbReference>
<protein>
    <submittedName>
        <fullName evidence="1">D-serine deaminase, pyridoxal phosphate-dependent</fullName>
    </submittedName>
</protein>
<dbReference type="InterPro" id="IPR029066">
    <property type="entry name" value="PLP-binding_barrel"/>
</dbReference>
<evidence type="ECO:0000313" key="2">
    <source>
        <dbReference type="Proteomes" id="UP000182725"/>
    </source>
</evidence>